<dbReference type="UniPathway" id="UPA00053">
    <property type="reaction ID" value="UER00086"/>
</dbReference>
<dbReference type="PANTHER" id="PTHR43699:SF1">
    <property type="entry name" value="3-DEHYDROQUINATE DEHYDRATASE"/>
    <property type="match status" value="1"/>
</dbReference>
<evidence type="ECO:0000256" key="3">
    <source>
        <dbReference type="ARBA" id="ARBA00023270"/>
    </source>
</evidence>
<protein>
    <recommendedName>
        <fullName evidence="4">3-dehydroquinate dehydratase</fullName>
        <shortName evidence="4">3-dehydroquinase</shortName>
        <ecNumber evidence="4">4.2.1.10</ecNumber>
    </recommendedName>
    <alternativeName>
        <fullName evidence="4">Type I DHQase</fullName>
    </alternativeName>
    <alternativeName>
        <fullName evidence="4">Type I dehydroquinase</fullName>
        <shortName evidence="4">DHQ1</shortName>
    </alternativeName>
</protein>
<dbReference type="GO" id="GO:0003855">
    <property type="term" value="F:3-dehydroquinate dehydratase activity"/>
    <property type="evidence" value="ECO:0007669"/>
    <property type="project" value="UniProtKB-UniRule"/>
</dbReference>
<comment type="pathway">
    <text evidence="4">Metabolic intermediate biosynthesis; chorismate biosynthesis; chorismate from D-erythrose 4-phosphate and phosphoenolpyruvate: step 3/7.</text>
</comment>
<dbReference type="EC" id="4.2.1.10" evidence="4"/>
<dbReference type="PATRIC" id="fig|517011.3.peg.1695"/>
<feature type="signal peptide" evidence="5">
    <location>
        <begin position="1"/>
        <end position="22"/>
    </location>
</feature>
<dbReference type="GO" id="GO:0008652">
    <property type="term" value="P:amino acid biosynthetic process"/>
    <property type="evidence" value="ECO:0007669"/>
    <property type="project" value="UniProtKB-KW"/>
</dbReference>
<feature type="active site" description="Proton donor/acceptor" evidence="4">
    <location>
        <position position="170"/>
    </location>
</feature>
<feature type="binding site" evidence="4">
    <location>
        <begin position="73"/>
        <end position="75"/>
    </location>
    <ligand>
        <name>3-dehydroquinate</name>
        <dbReference type="ChEBI" id="CHEBI:32364"/>
    </ligand>
</feature>
<comment type="subunit">
    <text evidence="4">Homodimer.</text>
</comment>
<reference evidence="6 7" key="1">
    <citation type="submission" date="2015-05" db="EMBL/GenBank/DDBJ databases">
        <title>Genome sequencing and analysis of members of genus Stenotrophomonas.</title>
        <authorList>
            <person name="Patil P.P."/>
            <person name="Midha S."/>
            <person name="Patil P.B."/>
        </authorList>
    </citation>
    <scope>NUCLEOTIDE SEQUENCE [LARGE SCALE GENOMIC DNA]</scope>
    <source>
        <strain evidence="6 7">DSM 21508</strain>
    </source>
</reference>
<dbReference type="HAMAP" id="MF_00214">
    <property type="entry name" value="AroD"/>
    <property type="match status" value="1"/>
</dbReference>
<proteinExistence type="inferred from homology"/>
<comment type="caution">
    <text evidence="6">The sequence shown here is derived from an EMBL/GenBank/DDBJ whole genome shotgun (WGS) entry which is preliminary data.</text>
</comment>
<dbReference type="InterPro" id="IPR013785">
    <property type="entry name" value="Aldolase_TIM"/>
</dbReference>
<feature type="binding site" evidence="4">
    <location>
        <position position="258"/>
    </location>
    <ligand>
        <name>3-dehydroquinate</name>
        <dbReference type="ChEBI" id="CHEBI:32364"/>
    </ligand>
</feature>
<feature type="binding site" evidence="4">
    <location>
        <position position="239"/>
    </location>
    <ligand>
        <name>3-dehydroquinate</name>
        <dbReference type="ChEBI" id="CHEBI:32364"/>
    </ligand>
</feature>
<dbReference type="EMBL" id="LDJK01000042">
    <property type="protein sequence ID" value="KRG73630.1"/>
    <property type="molecule type" value="Genomic_DNA"/>
</dbReference>
<dbReference type="InterPro" id="IPR001381">
    <property type="entry name" value="DHquinase_I"/>
</dbReference>
<evidence type="ECO:0000256" key="1">
    <source>
        <dbReference type="ARBA" id="ARBA00001864"/>
    </source>
</evidence>
<dbReference type="GO" id="GO:0009073">
    <property type="term" value="P:aromatic amino acid family biosynthetic process"/>
    <property type="evidence" value="ECO:0007669"/>
    <property type="project" value="UniProtKB-KW"/>
</dbReference>
<dbReference type="NCBIfam" id="TIGR01093">
    <property type="entry name" value="aroD"/>
    <property type="match status" value="1"/>
</dbReference>
<dbReference type="CDD" id="cd00502">
    <property type="entry name" value="DHQase_I"/>
    <property type="match status" value="1"/>
</dbReference>
<dbReference type="Pfam" id="PF01487">
    <property type="entry name" value="DHquinase_I"/>
    <property type="match status" value="1"/>
</dbReference>
<evidence type="ECO:0000256" key="2">
    <source>
        <dbReference type="ARBA" id="ARBA00023239"/>
    </source>
</evidence>
<name>A0A0R0D611_9GAMM</name>
<feature type="binding site" evidence="4">
    <location>
        <position position="109"/>
    </location>
    <ligand>
        <name>3-dehydroquinate</name>
        <dbReference type="ChEBI" id="CHEBI:32364"/>
    </ligand>
</feature>
<dbReference type="AlphaFoldDB" id="A0A0R0D611"/>
<keyword evidence="3 4" id="KW-0704">Schiff base</keyword>
<dbReference type="GO" id="GO:0009423">
    <property type="term" value="P:chorismate biosynthetic process"/>
    <property type="evidence" value="ECO:0007669"/>
    <property type="project" value="UniProtKB-UniRule"/>
</dbReference>
<dbReference type="SUPFAM" id="SSF51569">
    <property type="entry name" value="Aldolase"/>
    <property type="match status" value="1"/>
</dbReference>
<feature type="active site" description="Schiff-base intermediate with substrate" evidence="4">
    <location>
        <position position="197"/>
    </location>
</feature>
<evidence type="ECO:0000256" key="5">
    <source>
        <dbReference type="SAM" id="SignalP"/>
    </source>
</evidence>
<comment type="function">
    <text evidence="4">Involved in the third step of the chorismate pathway, which leads to the biosynthesis of aromatic amino acids. Catalyzes the cis-dehydration of 3-dehydroquinate (DHQ) and introduces the first double bond of the aromatic ring to yield 3-dehydroshikimate.</text>
</comment>
<evidence type="ECO:0000256" key="4">
    <source>
        <dbReference type="HAMAP-Rule" id="MF_00214"/>
    </source>
</evidence>
<keyword evidence="4" id="KW-0057">Aromatic amino acid biosynthesis</keyword>
<dbReference type="PANTHER" id="PTHR43699">
    <property type="entry name" value="3-DEHYDROQUINATE DEHYDRATASE"/>
    <property type="match status" value="1"/>
</dbReference>
<dbReference type="GO" id="GO:0046279">
    <property type="term" value="P:3,4-dihydroxybenzoate biosynthetic process"/>
    <property type="evidence" value="ECO:0007669"/>
    <property type="project" value="TreeGrafter"/>
</dbReference>
<dbReference type="FunFam" id="3.20.20.70:FF:000047">
    <property type="entry name" value="3-dehydroquinate dehydratase"/>
    <property type="match status" value="1"/>
</dbReference>
<feature type="chain" id="PRO_5006395243" description="3-dehydroquinate dehydratase" evidence="5">
    <location>
        <begin position="23"/>
        <end position="283"/>
    </location>
</feature>
<evidence type="ECO:0000313" key="7">
    <source>
        <dbReference type="Proteomes" id="UP000051386"/>
    </source>
</evidence>
<gene>
    <name evidence="4" type="primary">aroD</name>
    <name evidence="6" type="ORF">ABB28_09935</name>
</gene>
<sequence length="283" mass="29851">MRALMPLLLAMACATSIPAVQAAPPAIRPLQIGTMRIGEGMPKTIVPITAATAEQALQQAKVIAASASTDIAEWRIDYLDIATDGTALLALGKRIEQALAGKPLIVTFRTQAEGGSKAISDADYGALYATLLRGGFVQMLDVEMFRDRQVVQSLVDAAHGAGAKVVMSSHDFHATPPREEIVARLLRQQAMGADVLKIAVMPRDAGDVLALLDATWQVRQQSDRPLLTMAMGGTGVVSRLAGETFGQAMTFGMIGTPSAPGQVEVEQLQSVLQVIHASGQAGR</sequence>
<feature type="binding site" evidence="4">
    <location>
        <position position="262"/>
    </location>
    <ligand>
        <name>3-dehydroquinate</name>
        <dbReference type="ChEBI" id="CHEBI:32364"/>
    </ligand>
</feature>
<keyword evidence="7" id="KW-1185">Reference proteome</keyword>
<accession>A0A0R0D611</accession>
<dbReference type="Gene3D" id="3.20.20.70">
    <property type="entry name" value="Aldolase class I"/>
    <property type="match status" value="1"/>
</dbReference>
<comment type="catalytic activity">
    <reaction evidence="1 4">
        <text>3-dehydroquinate = 3-dehydroshikimate + H2O</text>
        <dbReference type="Rhea" id="RHEA:21096"/>
        <dbReference type="ChEBI" id="CHEBI:15377"/>
        <dbReference type="ChEBI" id="CHEBI:16630"/>
        <dbReference type="ChEBI" id="CHEBI:32364"/>
        <dbReference type="EC" id="4.2.1.10"/>
    </reaction>
</comment>
<dbReference type="Proteomes" id="UP000051386">
    <property type="component" value="Unassembled WGS sequence"/>
</dbReference>
<comment type="similarity">
    <text evidence="4">Belongs to the type-I 3-dehydroquinase family.</text>
</comment>
<keyword evidence="4" id="KW-0028">Amino-acid biosynthesis</keyword>
<dbReference type="InterPro" id="IPR050146">
    <property type="entry name" value="Type-I_3-dehydroquinase"/>
</dbReference>
<comment type="caution">
    <text evidence="4">Lacks conserved residue(s) required for the propagation of feature annotation.</text>
</comment>
<keyword evidence="5" id="KW-0732">Signal</keyword>
<evidence type="ECO:0000313" key="6">
    <source>
        <dbReference type="EMBL" id="KRG73630.1"/>
    </source>
</evidence>
<organism evidence="6 7">
    <name type="scientific">Stenotrophomonas chelatiphaga</name>
    <dbReference type="NCBI Taxonomy" id="517011"/>
    <lineage>
        <taxon>Bacteria</taxon>
        <taxon>Pseudomonadati</taxon>
        <taxon>Pseudomonadota</taxon>
        <taxon>Gammaproteobacteria</taxon>
        <taxon>Lysobacterales</taxon>
        <taxon>Lysobacteraceae</taxon>
        <taxon>Stenotrophomonas</taxon>
    </lineage>
</organism>
<keyword evidence="2 4" id="KW-0456">Lyase</keyword>